<comment type="similarity">
    <text evidence="6">Belongs to the major facilitator superfamily. Sugar transporter (TC 2.A.1.1) family.</text>
</comment>
<dbReference type="PANTHER" id="PTHR48021">
    <property type="match status" value="1"/>
</dbReference>
<feature type="transmembrane region" description="Helical" evidence="7">
    <location>
        <begin position="172"/>
        <end position="191"/>
    </location>
</feature>
<dbReference type="InterPro" id="IPR050549">
    <property type="entry name" value="MFS_Trehalose_Transporter"/>
</dbReference>
<feature type="transmembrane region" description="Helical" evidence="7">
    <location>
        <begin position="453"/>
        <end position="474"/>
    </location>
</feature>
<evidence type="ECO:0000256" key="7">
    <source>
        <dbReference type="SAM" id="Phobius"/>
    </source>
</evidence>
<feature type="transmembrane region" description="Helical" evidence="7">
    <location>
        <begin position="423"/>
        <end position="447"/>
    </location>
</feature>
<dbReference type="InterPro" id="IPR036259">
    <property type="entry name" value="MFS_trans_sf"/>
</dbReference>
<dbReference type="NCBIfam" id="TIGR00879">
    <property type="entry name" value="SP"/>
    <property type="match status" value="1"/>
</dbReference>
<feature type="transmembrane region" description="Helical" evidence="7">
    <location>
        <begin position="140"/>
        <end position="160"/>
    </location>
</feature>
<dbReference type="InterPro" id="IPR005829">
    <property type="entry name" value="Sugar_transporter_CS"/>
</dbReference>
<dbReference type="GO" id="GO:0005886">
    <property type="term" value="C:plasma membrane"/>
    <property type="evidence" value="ECO:0007669"/>
    <property type="project" value="UniProtKB-SubCell"/>
</dbReference>
<feature type="transmembrane region" description="Helical" evidence="7">
    <location>
        <begin position="197"/>
        <end position="218"/>
    </location>
</feature>
<reference evidence="9" key="1">
    <citation type="journal article" date="2024" name="Gigascience">
        <title>Chromosome-level genome of the poultry shaft louse Menopon gallinae provides insight into the host-switching and adaptive evolution of parasitic lice.</title>
        <authorList>
            <person name="Xu Y."/>
            <person name="Ma L."/>
            <person name="Liu S."/>
            <person name="Liang Y."/>
            <person name="Liu Q."/>
            <person name="He Z."/>
            <person name="Tian L."/>
            <person name="Duan Y."/>
            <person name="Cai W."/>
            <person name="Li H."/>
            <person name="Song F."/>
        </authorList>
    </citation>
    <scope>NUCLEOTIDE SEQUENCE</scope>
    <source>
        <strain evidence="9">Cailab_2023a</strain>
    </source>
</reference>
<comment type="subcellular location">
    <subcellularLocation>
        <location evidence="1">Cell membrane</location>
        <topology evidence="1">Multi-pass membrane protein</topology>
    </subcellularLocation>
</comment>
<dbReference type="AlphaFoldDB" id="A0AAW2I4Y5"/>
<organism evidence="9">
    <name type="scientific">Menopon gallinae</name>
    <name type="common">poultry shaft louse</name>
    <dbReference type="NCBI Taxonomy" id="328185"/>
    <lineage>
        <taxon>Eukaryota</taxon>
        <taxon>Metazoa</taxon>
        <taxon>Ecdysozoa</taxon>
        <taxon>Arthropoda</taxon>
        <taxon>Hexapoda</taxon>
        <taxon>Insecta</taxon>
        <taxon>Pterygota</taxon>
        <taxon>Neoptera</taxon>
        <taxon>Paraneoptera</taxon>
        <taxon>Psocodea</taxon>
        <taxon>Troctomorpha</taxon>
        <taxon>Phthiraptera</taxon>
        <taxon>Amblycera</taxon>
        <taxon>Menoponidae</taxon>
        <taxon>Menopon</taxon>
    </lineage>
</organism>
<dbReference type="EMBL" id="JARGDH010000002">
    <property type="protein sequence ID" value="KAL0277209.1"/>
    <property type="molecule type" value="Genomic_DNA"/>
</dbReference>
<keyword evidence="2" id="KW-1003">Cell membrane</keyword>
<protein>
    <recommendedName>
        <fullName evidence="8">Major facilitator superfamily (MFS) profile domain-containing protein</fullName>
    </recommendedName>
</protein>
<dbReference type="PROSITE" id="PS00217">
    <property type="entry name" value="SUGAR_TRANSPORT_2"/>
    <property type="match status" value="1"/>
</dbReference>
<feature type="transmembrane region" description="Helical" evidence="7">
    <location>
        <begin position="44"/>
        <end position="67"/>
    </location>
</feature>
<keyword evidence="4 7" id="KW-1133">Transmembrane helix</keyword>
<feature type="transmembrane region" description="Helical" evidence="7">
    <location>
        <begin position="87"/>
        <end position="107"/>
    </location>
</feature>
<dbReference type="GO" id="GO:0051119">
    <property type="term" value="F:sugar transmembrane transporter activity"/>
    <property type="evidence" value="ECO:0007669"/>
    <property type="project" value="InterPro"/>
</dbReference>
<name>A0AAW2I4Y5_9NEOP</name>
<evidence type="ECO:0000259" key="8">
    <source>
        <dbReference type="PROSITE" id="PS50850"/>
    </source>
</evidence>
<dbReference type="InterPro" id="IPR020846">
    <property type="entry name" value="MFS_dom"/>
</dbReference>
<evidence type="ECO:0000256" key="5">
    <source>
        <dbReference type="ARBA" id="ARBA00023136"/>
    </source>
</evidence>
<dbReference type="InterPro" id="IPR005828">
    <property type="entry name" value="MFS_sugar_transport-like"/>
</dbReference>
<sequence length="515" mass="56404">MDNNNDDRNNEAKVALVENGATGVIQPKSDAPVKVHRGSALRQVLAAFVANIGTVNTGLVFGFSAVVLPQLQSPNSTIPIDEEQASWIASLSSISTPMGCILSGYLMDMIGRRLTLMLTEIPLILGWLLISSASSVHMIYGGRLLVGLGSGMVGAPARVYTGEVTQPHLRGMLLALSSVGVSLGVLIEYSLGALLTWPMLAGISAAIPILALLTITFYPETPNFLVSQNKPEKAKKALMKFRGSTCNIDAEIKTLMDFSLKNNVKKIHGFKETIRALMNPSALKPFGILVAYFMFYQFSGVNTITFYAVEVFKESGSQVNNYLATVILGIVRLIFTIVACISLRRCGRRPLTMISGVGCGLTMWGLGSYMYYAEMCKLNDEVPQHTWIPVACIFLFTIACTIGFLVVPWVMIGELYPIQVRGIFGGLTTCSAHLFVFIVVKTYPFLYHHINKYGAFWCYACFSTVGCIFFYLCVPETKGKTLQEIEDYFAGRSDSLSRKHKPAVLSVNKGQVLPR</sequence>
<evidence type="ECO:0000313" key="9">
    <source>
        <dbReference type="EMBL" id="KAL0277209.1"/>
    </source>
</evidence>
<feature type="transmembrane region" description="Helical" evidence="7">
    <location>
        <begin position="353"/>
        <end position="372"/>
    </location>
</feature>
<dbReference type="PANTHER" id="PTHR48021:SF7">
    <property type="entry name" value="RH09188P"/>
    <property type="match status" value="1"/>
</dbReference>
<dbReference type="SUPFAM" id="SSF103473">
    <property type="entry name" value="MFS general substrate transporter"/>
    <property type="match status" value="1"/>
</dbReference>
<keyword evidence="3 7" id="KW-0812">Transmembrane</keyword>
<evidence type="ECO:0000256" key="2">
    <source>
        <dbReference type="ARBA" id="ARBA00022475"/>
    </source>
</evidence>
<feature type="transmembrane region" description="Helical" evidence="7">
    <location>
        <begin position="286"/>
        <end position="309"/>
    </location>
</feature>
<feature type="transmembrane region" description="Helical" evidence="7">
    <location>
        <begin position="387"/>
        <end position="411"/>
    </location>
</feature>
<keyword evidence="5 7" id="KW-0472">Membrane</keyword>
<evidence type="ECO:0000256" key="6">
    <source>
        <dbReference type="RuleBase" id="RU003346"/>
    </source>
</evidence>
<dbReference type="PRINTS" id="PR00171">
    <property type="entry name" value="SUGRTRNSPORT"/>
</dbReference>
<dbReference type="PROSITE" id="PS00216">
    <property type="entry name" value="SUGAR_TRANSPORT_1"/>
    <property type="match status" value="1"/>
</dbReference>
<feature type="domain" description="Major facilitator superfamily (MFS) profile" evidence="8">
    <location>
        <begin position="46"/>
        <end position="478"/>
    </location>
</feature>
<evidence type="ECO:0000256" key="4">
    <source>
        <dbReference type="ARBA" id="ARBA00022989"/>
    </source>
</evidence>
<dbReference type="CDD" id="cd17358">
    <property type="entry name" value="MFS_GLUT6_8_Class3_like"/>
    <property type="match status" value="1"/>
</dbReference>
<proteinExistence type="inferred from homology"/>
<dbReference type="InterPro" id="IPR003663">
    <property type="entry name" value="Sugar/inositol_transpt"/>
</dbReference>
<dbReference type="PROSITE" id="PS50850">
    <property type="entry name" value="MFS"/>
    <property type="match status" value="1"/>
</dbReference>
<feature type="transmembrane region" description="Helical" evidence="7">
    <location>
        <begin position="114"/>
        <end position="134"/>
    </location>
</feature>
<evidence type="ECO:0000256" key="3">
    <source>
        <dbReference type="ARBA" id="ARBA00022692"/>
    </source>
</evidence>
<dbReference type="Pfam" id="PF00083">
    <property type="entry name" value="Sugar_tr"/>
    <property type="match status" value="1"/>
</dbReference>
<accession>A0AAW2I4Y5</accession>
<keyword evidence="6" id="KW-0813">Transport</keyword>
<dbReference type="InterPro" id="IPR044775">
    <property type="entry name" value="MFS_ERD6/Tret1-like"/>
</dbReference>
<gene>
    <name evidence="9" type="ORF">PYX00_004569</name>
</gene>
<comment type="caution">
    <text evidence="9">The sequence shown here is derived from an EMBL/GenBank/DDBJ whole genome shotgun (WGS) entry which is preliminary data.</text>
</comment>
<feature type="transmembrane region" description="Helical" evidence="7">
    <location>
        <begin position="321"/>
        <end position="341"/>
    </location>
</feature>
<dbReference type="FunFam" id="1.20.1250.20:FF:000249">
    <property type="entry name" value="facilitated trehalose transporter Tret1"/>
    <property type="match status" value="1"/>
</dbReference>
<dbReference type="Gene3D" id="1.20.1250.20">
    <property type="entry name" value="MFS general substrate transporter like domains"/>
    <property type="match status" value="1"/>
</dbReference>
<evidence type="ECO:0000256" key="1">
    <source>
        <dbReference type="ARBA" id="ARBA00004651"/>
    </source>
</evidence>